<organism evidence="1 2">
    <name type="scientific">Candidatus Curtissbacteria bacterium RIFCSPHIGHO2_12_FULL_38_9b</name>
    <dbReference type="NCBI Taxonomy" id="1797720"/>
    <lineage>
        <taxon>Bacteria</taxon>
        <taxon>Candidatus Curtissiibacteriota</taxon>
    </lineage>
</organism>
<reference evidence="1 2" key="1">
    <citation type="journal article" date="2016" name="Nat. Commun.">
        <title>Thousands of microbial genomes shed light on interconnected biogeochemical processes in an aquifer system.</title>
        <authorList>
            <person name="Anantharaman K."/>
            <person name="Brown C.T."/>
            <person name="Hug L.A."/>
            <person name="Sharon I."/>
            <person name="Castelle C.J."/>
            <person name="Probst A.J."/>
            <person name="Thomas B.C."/>
            <person name="Singh A."/>
            <person name="Wilkins M.J."/>
            <person name="Karaoz U."/>
            <person name="Brodie E.L."/>
            <person name="Williams K.H."/>
            <person name="Hubbard S.S."/>
            <person name="Banfield J.F."/>
        </authorList>
    </citation>
    <scope>NUCLEOTIDE SEQUENCE [LARGE SCALE GENOMIC DNA]</scope>
</reference>
<sequence length="216" mass="25085">MNLEQEVIETEEFPTLSLRDLEKLEAIKAEILRNPQLIDLIPFTAEQVKFSANGIELKREHSGLPQREGDLFENRCFSRILSKPGQSIIFGPCITDVLLNQRFTLWNMKPDGIAFDISKKGLWKLTELYEFKSARKTREVGDKLFGFSQLLNRLRENPQYLPCLFSHAFRKLMKVPDSFEFPDDSQLTVKIAYPSKGPITTKPETPFRLKYFRVPK</sequence>
<dbReference type="Proteomes" id="UP000176666">
    <property type="component" value="Unassembled WGS sequence"/>
</dbReference>
<proteinExistence type="predicted"/>
<comment type="caution">
    <text evidence="1">The sequence shown here is derived from an EMBL/GenBank/DDBJ whole genome shotgun (WGS) entry which is preliminary data.</text>
</comment>
<evidence type="ECO:0000313" key="2">
    <source>
        <dbReference type="Proteomes" id="UP000176666"/>
    </source>
</evidence>
<accession>A0A1F5GVV1</accession>
<dbReference type="AlphaFoldDB" id="A0A1F5GVV1"/>
<dbReference type="EMBL" id="MFBJ01000040">
    <property type="protein sequence ID" value="OGD95897.1"/>
    <property type="molecule type" value="Genomic_DNA"/>
</dbReference>
<evidence type="ECO:0000313" key="1">
    <source>
        <dbReference type="EMBL" id="OGD95897.1"/>
    </source>
</evidence>
<gene>
    <name evidence="1" type="ORF">A3F02_00995</name>
</gene>
<name>A0A1F5GVV1_9BACT</name>
<evidence type="ECO:0008006" key="3">
    <source>
        <dbReference type="Google" id="ProtNLM"/>
    </source>
</evidence>
<protein>
    <recommendedName>
        <fullName evidence="3">Restriction endonuclease</fullName>
    </recommendedName>
</protein>